<evidence type="ECO:0000313" key="2">
    <source>
        <dbReference type="Proteomes" id="UP000199518"/>
    </source>
</evidence>
<dbReference type="RefSeq" id="WP_092053767.1">
    <property type="nucleotide sequence ID" value="NZ_FOQD01000016.1"/>
</dbReference>
<gene>
    <name evidence="1" type="ORF">SAMN05421753_1165</name>
</gene>
<sequence length="97" mass="11435">MFEQKHIPLLRAAVLFFDEEFRPHGSPIMRHYLEDPNLKIQDSDVTELRELLQRCQLRYAVTDEGWTTIENGVLFRTPEEIPAMKPRIALLLFPERG</sequence>
<keyword evidence="2" id="KW-1185">Reference proteome</keyword>
<dbReference type="AlphaFoldDB" id="A0A1I3P1G7"/>
<accession>A0A1I3P1G7</accession>
<evidence type="ECO:0000313" key="1">
    <source>
        <dbReference type="EMBL" id="SFJ15182.1"/>
    </source>
</evidence>
<name>A0A1I3P1G7_9PLAN</name>
<dbReference type="EMBL" id="FOQD01000016">
    <property type="protein sequence ID" value="SFJ15182.1"/>
    <property type="molecule type" value="Genomic_DNA"/>
</dbReference>
<dbReference type="STRING" id="1576369.SAMN05421753_1165"/>
<dbReference type="Proteomes" id="UP000199518">
    <property type="component" value="Unassembled WGS sequence"/>
</dbReference>
<proteinExistence type="predicted"/>
<reference evidence="2" key="1">
    <citation type="submission" date="2016-10" db="EMBL/GenBank/DDBJ databases">
        <authorList>
            <person name="Varghese N."/>
            <person name="Submissions S."/>
        </authorList>
    </citation>
    <scope>NUCLEOTIDE SEQUENCE [LARGE SCALE GENOMIC DNA]</scope>
    <source>
        <strain evidence="2">DSM 26348</strain>
    </source>
</reference>
<organism evidence="1 2">
    <name type="scientific">Planctomicrobium piriforme</name>
    <dbReference type="NCBI Taxonomy" id="1576369"/>
    <lineage>
        <taxon>Bacteria</taxon>
        <taxon>Pseudomonadati</taxon>
        <taxon>Planctomycetota</taxon>
        <taxon>Planctomycetia</taxon>
        <taxon>Planctomycetales</taxon>
        <taxon>Planctomycetaceae</taxon>
        <taxon>Planctomicrobium</taxon>
    </lineage>
</organism>
<protein>
    <submittedName>
        <fullName evidence="1">Uncharacterized protein</fullName>
    </submittedName>
</protein>